<dbReference type="InterPro" id="IPR024596">
    <property type="entry name" value="RNApol_su_b/EpuA"/>
</dbReference>
<dbReference type="Pfam" id="PF11772">
    <property type="entry name" value="EpuA"/>
    <property type="match status" value="1"/>
</dbReference>
<feature type="region of interest" description="Disordered" evidence="1">
    <location>
        <begin position="1"/>
        <end position="50"/>
    </location>
</feature>
<dbReference type="EMBL" id="JACXIZ010000019">
    <property type="protein sequence ID" value="MBD2845862.1"/>
    <property type="molecule type" value="Genomic_DNA"/>
</dbReference>
<dbReference type="RefSeq" id="WP_190917845.1">
    <property type="nucleotide sequence ID" value="NZ_JACXIZ010000019.1"/>
</dbReference>
<feature type="compositionally biased region" description="Basic and acidic residues" evidence="1">
    <location>
        <begin position="1"/>
        <end position="19"/>
    </location>
</feature>
<dbReference type="Proteomes" id="UP000621560">
    <property type="component" value="Unassembled WGS sequence"/>
</dbReference>
<keyword evidence="2" id="KW-0472">Membrane</keyword>
<gene>
    <name evidence="3" type="ORF">IDH44_11725</name>
</gene>
<reference evidence="3" key="1">
    <citation type="submission" date="2020-09" db="EMBL/GenBank/DDBJ databases">
        <title>A novel bacterium of genus Paenibacillus, isolated from South China Sea.</title>
        <authorList>
            <person name="Huang H."/>
            <person name="Mo K."/>
            <person name="Hu Y."/>
        </authorList>
    </citation>
    <scope>NUCLEOTIDE SEQUENCE</scope>
    <source>
        <strain evidence="3">IB182496</strain>
    </source>
</reference>
<keyword evidence="3" id="KW-0804">Transcription</keyword>
<evidence type="ECO:0000256" key="1">
    <source>
        <dbReference type="SAM" id="MobiDB-lite"/>
    </source>
</evidence>
<name>A0A927BSA7_9BACL</name>
<keyword evidence="2" id="KW-1133">Transmembrane helix</keyword>
<sequence>MSMERQDRQPQDDPPRKGVEWVPGNVEGRQPKLRKDKLREGADAAPAASDEEVARRRPLGLRILFWILLKSIVPLLLLLSLVGGLYVGYAVIGDGPKGDVWEWSTWKHMYDLIFSES</sequence>
<proteinExistence type="predicted"/>
<dbReference type="GO" id="GO:0000428">
    <property type="term" value="C:DNA-directed RNA polymerase complex"/>
    <property type="evidence" value="ECO:0007669"/>
    <property type="project" value="UniProtKB-KW"/>
</dbReference>
<organism evidence="3 4">
    <name type="scientific">Paenibacillus sabuli</name>
    <dbReference type="NCBI Taxonomy" id="2772509"/>
    <lineage>
        <taxon>Bacteria</taxon>
        <taxon>Bacillati</taxon>
        <taxon>Bacillota</taxon>
        <taxon>Bacilli</taxon>
        <taxon>Bacillales</taxon>
        <taxon>Paenibacillaceae</taxon>
        <taxon>Paenibacillus</taxon>
    </lineage>
</organism>
<keyword evidence="2" id="KW-0812">Transmembrane</keyword>
<protein>
    <submittedName>
        <fullName evidence="3">DNA-directed RNA polymerase subunit beta</fullName>
    </submittedName>
</protein>
<evidence type="ECO:0000313" key="4">
    <source>
        <dbReference type="Proteomes" id="UP000621560"/>
    </source>
</evidence>
<evidence type="ECO:0000256" key="2">
    <source>
        <dbReference type="SAM" id="Phobius"/>
    </source>
</evidence>
<feature type="transmembrane region" description="Helical" evidence="2">
    <location>
        <begin position="63"/>
        <end position="92"/>
    </location>
</feature>
<keyword evidence="3" id="KW-0240">DNA-directed RNA polymerase</keyword>
<dbReference type="AlphaFoldDB" id="A0A927BSA7"/>
<accession>A0A927BSA7</accession>
<evidence type="ECO:0000313" key="3">
    <source>
        <dbReference type="EMBL" id="MBD2845862.1"/>
    </source>
</evidence>
<keyword evidence="4" id="KW-1185">Reference proteome</keyword>
<comment type="caution">
    <text evidence="3">The sequence shown here is derived from an EMBL/GenBank/DDBJ whole genome shotgun (WGS) entry which is preliminary data.</text>
</comment>